<reference evidence="6" key="1">
    <citation type="journal article" date="2017" name="Curr. Biol.">
        <title>The Plastid Genome in Cladophorales Green Algae Is Encoded by Hairpin Chromosomes.</title>
        <authorList>
            <person name="Del Cortona A."/>
            <person name="Leliaert F."/>
            <person name="Bogaert K.A."/>
            <person name="Turmel M."/>
            <person name="Boedeker C."/>
            <person name="Janouskovec J."/>
            <person name="Lopez-Bautista J.M."/>
            <person name="Verbruggen H."/>
            <person name="Vandepoele K."/>
            <person name="De Clerck O."/>
        </authorList>
    </citation>
    <scope>NUCLEOTIDE SEQUENCE</scope>
    <source>
        <strain evidence="6">FL1110</strain>
    </source>
</reference>
<dbReference type="EMBL" id="MG257824">
    <property type="protein sequence ID" value="ATZ81738.1"/>
    <property type="molecule type" value="Genomic_DNA"/>
</dbReference>
<keyword evidence="3 5" id="KW-1133">Transmembrane helix</keyword>
<evidence type="ECO:0000256" key="1">
    <source>
        <dbReference type="ARBA" id="ARBA00004167"/>
    </source>
</evidence>
<dbReference type="InterPro" id="IPR003372">
    <property type="entry name" value="PSII_PsbL"/>
</dbReference>
<sequence length="87" mass="9512">MTVTPAWIDVMSSRARLQIDRTTLFWGLLCIIVLAVLFSSYALGEIQPGKPEAAEASFYPYIMAPTGLGKLDRERRLALPGPGHPAP</sequence>
<evidence type="ECO:0000256" key="2">
    <source>
        <dbReference type="ARBA" id="ARBA00022692"/>
    </source>
</evidence>
<accession>A0A2H4UXV1</accession>
<evidence type="ECO:0000256" key="4">
    <source>
        <dbReference type="ARBA" id="ARBA00023136"/>
    </source>
</evidence>
<dbReference type="GO" id="GO:0015979">
    <property type="term" value="P:photosynthesis"/>
    <property type="evidence" value="ECO:0007669"/>
    <property type="project" value="InterPro"/>
</dbReference>
<keyword evidence="6" id="KW-0150">Chloroplast</keyword>
<dbReference type="InterPro" id="IPR037266">
    <property type="entry name" value="PSII_PsbL_sf"/>
</dbReference>
<keyword evidence="4 5" id="KW-0472">Membrane</keyword>
<dbReference type="SUPFAM" id="SSF161017">
    <property type="entry name" value="Photosystem II reaction center protein L, PsbL"/>
    <property type="match status" value="1"/>
</dbReference>
<feature type="transmembrane region" description="Helical" evidence="5">
    <location>
        <begin position="24"/>
        <end position="43"/>
    </location>
</feature>
<geneLocation type="chloroplast" evidence="6"/>
<organism evidence="6">
    <name type="scientific">Boodlea composita</name>
    <dbReference type="NCBI Taxonomy" id="204414"/>
    <lineage>
        <taxon>Eukaryota</taxon>
        <taxon>Viridiplantae</taxon>
        <taxon>Chlorophyta</taxon>
        <taxon>core chlorophytes</taxon>
        <taxon>Ulvophyceae</taxon>
        <taxon>TCBD clade</taxon>
        <taxon>Cladophorales</taxon>
        <taxon>Boodleaceae</taxon>
        <taxon>Boodlea</taxon>
    </lineage>
</organism>
<keyword evidence="2 5" id="KW-0812">Transmembrane</keyword>
<dbReference type="Pfam" id="PF02419">
    <property type="entry name" value="PsbL"/>
    <property type="match status" value="1"/>
</dbReference>
<name>A0A2H4UXV1_9CHLO</name>
<evidence type="ECO:0000313" key="6">
    <source>
        <dbReference type="EMBL" id="ATZ81738.1"/>
    </source>
</evidence>
<evidence type="ECO:0000256" key="3">
    <source>
        <dbReference type="ARBA" id="ARBA00022989"/>
    </source>
</evidence>
<proteinExistence type="predicted"/>
<keyword evidence="6" id="KW-0934">Plastid</keyword>
<evidence type="ECO:0000256" key="5">
    <source>
        <dbReference type="SAM" id="Phobius"/>
    </source>
</evidence>
<dbReference type="GO" id="GO:0005737">
    <property type="term" value="C:cytoplasm"/>
    <property type="evidence" value="ECO:0007669"/>
    <property type="project" value="UniProtKB-ARBA"/>
</dbReference>
<comment type="subcellular location">
    <subcellularLocation>
        <location evidence="1">Membrane</location>
        <topology evidence="1">Single-pass membrane protein</topology>
    </subcellularLocation>
</comment>
<dbReference type="GO" id="GO:0009539">
    <property type="term" value="C:photosystem II reaction center"/>
    <property type="evidence" value="ECO:0007669"/>
    <property type="project" value="InterPro"/>
</dbReference>
<protein>
    <submittedName>
        <fullName evidence="6">Photosystem II protein L</fullName>
    </submittedName>
</protein>
<dbReference type="AlphaFoldDB" id="A0A2H4UXV1"/>